<name>A0A137PIY4_CONC2</name>
<dbReference type="GO" id="GO:0036503">
    <property type="term" value="P:ERAD pathway"/>
    <property type="evidence" value="ECO:0007669"/>
    <property type="project" value="UniProtKB-ARBA"/>
</dbReference>
<dbReference type="AlphaFoldDB" id="A0A137PIY4"/>
<evidence type="ECO:0000313" key="3">
    <source>
        <dbReference type="Proteomes" id="UP000070444"/>
    </source>
</evidence>
<dbReference type="Proteomes" id="UP000070444">
    <property type="component" value="Unassembled WGS sequence"/>
</dbReference>
<dbReference type="GO" id="GO:0005975">
    <property type="term" value="P:carbohydrate metabolic process"/>
    <property type="evidence" value="ECO:0007669"/>
    <property type="project" value="InterPro"/>
</dbReference>
<evidence type="ECO:0000313" key="2">
    <source>
        <dbReference type="EMBL" id="KXN74968.1"/>
    </source>
</evidence>
<accession>A0A137PIY4</accession>
<proteinExistence type="inferred from homology"/>
<dbReference type="GO" id="GO:0016020">
    <property type="term" value="C:membrane"/>
    <property type="evidence" value="ECO:0007669"/>
    <property type="project" value="InterPro"/>
</dbReference>
<dbReference type="Pfam" id="PF01532">
    <property type="entry name" value="Glyco_hydro_47"/>
    <property type="match status" value="1"/>
</dbReference>
<dbReference type="GO" id="GO:0005509">
    <property type="term" value="F:calcium ion binding"/>
    <property type="evidence" value="ECO:0007669"/>
    <property type="project" value="InterPro"/>
</dbReference>
<evidence type="ECO:0000256" key="1">
    <source>
        <dbReference type="ARBA" id="ARBA00007658"/>
    </source>
</evidence>
<reference evidence="2 3" key="1">
    <citation type="journal article" date="2015" name="Genome Biol. Evol.">
        <title>Phylogenomic analyses indicate that early fungi evolved digesting cell walls of algal ancestors of land plants.</title>
        <authorList>
            <person name="Chang Y."/>
            <person name="Wang S."/>
            <person name="Sekimoto S."/>
            <person name="Aerts A.L."/>
            <person name="Choi C."/>
            <person name="Clum A."/>
            <person name="LaButti K.M."/>
            <person name="Lindquist E.A."/>
            <person name="Yee Ngan C."/>
            <person name="Ohm R.A."/>
            <person name="Salamov A.A."/>
            <person name="Grigoriev I.V."/>
            <person name="Spatafora J.W."/>
            <person name="Berbee M.L."/>
        </authorList>
    </citation>
    <scope>NUCLEOTIDE SEQUENCE [LARGE SCALE GENOMIC DNA]</scope>
    <source>
        <strain evidence="2 3">NRRL 28638</strain>
    </source>
</reference>
<sequence>MKPSIGIYPIMLDIQTENFDTKVIRFGAEEEAIVDHLSLFMEGLLQYEDFVLSAKESSDLGPKITETGFAEYNNTEITDRKVNQLDSMESFWLAETLKCL</sequence>
<organism evidence="2 3">
    <name type="scientific">Conidiobolus coronatus (strain ATCC 28846 / CBS 209.66 / NRRL 28638)</name>
    <name type="common">Delacroixia coronata</name>
    <dbReference type="NCBI Taxonomy" id="796925"/>
    <lineage>
        <taxon>Eukaryota</taxon>
        <taxon>Fungi</taxon>
        <taxon>Fungi incertae sedis</taxon>
        <taxon>Zoopagomycota</taxon>
        <taxon>Entomophthoromycotina</taxon>
        <taxon>Entomophthoromycetes</taxon>
        <taxon>Entomophthorales</taxon>
        <taxon>Ancylistaceae</taxon>
        <taxon>Conidiobolus</taxon>
    </lineage>
</organism>
<dbReference type="OrthoDB" id="8118055at2759"/>
<dbReference type="InterPro" id="IPR036026">
    <property type="entry name" value="Seven-hairpin_glycosidases"/>
</dbReference>
<dbReference type="Gene3D" id="1.50.10.10">
    <property type="match status" value="1"/>
</dbReference>
<dbReference type="SUPFAM" id="SSF48225">
    <property type="entry name" value="Seven-hairpin glycosidases"/>
    <property type="match status" value="1"/>
</dbReference>
<protein>
    <submittedName>
        <fullName evidence="2">Uncharacterized protein</fullName>
    </submittedName>
</protein>
<dbReference type="InterPro" id="IPR001382">
    <property type="entry name" value="Glyco_hydro_47"/>
</dbReference>
<comment type="similarity">
    <text evidence="1">Belongs to the glycosyl hydrolase 47 family.</text>
</comment>
<gene>
    <name evidence="2" type="ORF">CONCODRAFT_2045</name>
</gene>
<dbReference type="EMBL" id="KQ964419">
    <property type="protein sequence ID" value="KXN74968.1"/>
    <property type="molecule type" value="Genomic_DNA"/>
</dbReference>
<dbReference type="GO" id="GO:0004571">
    <property type="term" value="F:mannosyl-oligosaccharide 1,2-alpha-mannosidase activity"/>
    <property type="evidence" value="ECO:0007669"/>
    <property type="project" value="InterPro"/>
</dbReference>
<dbReference type="InterPro" id="IPR012341">
    <property type="entry name" value="6hp_glycosidase-like_sf"/>
</dbReference>
<keyword evidence="3" id="KW-1185">Reference proteome</keyword>